<dbReference type="OrthoDB" id="8926597at2"/>
<reference evidence="2 3" key="1">
    <citation type="journal article" date="2012" name="J. Bacteriol.">
        <title>Genome sequence of an alkane-degrading bacterium, Alcanivorax pacificus type strain W11-5, isolated from deep sea sediment.</title>
        <authorList>
            <person name="Lai Q."/>
            <person name="Shao Z."/>
        </authorList>
    </citation>
    <scope>NUCLEOTIDE SEQUENCE [LARGE SCALE GENOMIC DNA]</scope>
    <source>
        <strain evidence="2 3">W11-5</strain>
    </source>
</reference>
<accession>A0A0B4XK20</accession>
<evidence type="ECO:0000313" key="2">
    <source>
        <dbReference type="EMBL" id="AJD48624.1"/>
    </source>
</evidence>
<feature type="domain" description="DUF6916" evidence="1">
    <location>
        <begin position="5"/>
        <end position="97"/>
    </location>
</feature>
<protein>
    <recommendedName>
        <fullName evidence="1">DUF6916 domain-containing protein</fullName>
    </recommendedName>
</protein>
<dbReference type="AlphaFoldDB" id="A0A0B4XK20"/>
<evidence type="ECO:0000313" key="3">
    <source>
        <dbReference type="Proteomes" id="UP000006764"/>
    </source>
</evidence>
<dbReference type="Proteomes" id="UP000006764">
    <property type="component" value="Chromosome"/>
</dbReference>
<dbReference type="STRING" id="391936.S7S_11060"/>
<dbReference type="KEGG" id="apac:S7S_11060"/>
<name>A0A0B4XK20_9GAMM</name>
<dbReference type="InterPro" id="IPR054209">
    <property type="entry name" value="DUF6916"/>
</dbReference>
<dbReference type="HOGENOM" id="CLU_2191400_0_0_6"/>
<organism evidence="2 3">
    <name type="scientific">Isoalcanivorax pacificus W11-5</name>
    <dbReference type="NCBI Taxonomy" id="391936"/>
    <lineage>
        <taxon>Bacteria</taxon>
        <taxon>Pseudomonadati</taxon>
        <taxon>Pseudomonadota</taxon>
        <taxon>Gammaproteobacteria</taxon>
        <taxon>Oceanospirillales</taxon>
        <taxon>Alcanivoracaceae</taxon>
        <taxon>Isoalcanivorax</taxon>
    </lineage>
</organism>
<dbReference type="Pfam" id="PF21880">
    <property type="entry name" value="DUF6916"/>
    <property type="match status" value="1"/>
</dbReference>
<dbReference type="RefSeq" id="WP_008737180.1">
    <property type="nucleotide sequence ID" value="NZ_CP004387.1"/>
</dbReference>
<evidence type="ECO:0000259" key="1">
    <source>
        <dbReference type="Pfam" id="PF21880"/>
    </source>
</evidence>
<dbReference type="EMBL" id="CP004387">
    <property type="protein sequence ID" value="AJD48624.1"/>
    <property type="molecule type" value="Genomic_DNA"/>
</dbReference>
<keyword evidence="3" id="KW-1185">Reference proteome</keyword>
<gene>
    <name evidence="2" type="ORF">S7S_11060</name>
</gene>
<proteinExistence type="predicted"/>
<sequence length="108" mass="11495">MSDLLTLAQAHAACGSTFVTRVRSTAGEVCVPLLLEQVTESPARSGYVQFALLFTAPAAQPLVQATFLLTHDTLGETPVFLVPVGQRGDLIEYEAVFSYPEPTEPAGT</sequence>